<feature type="transmembrane region" description="Helical" evidence="5">
    <location>
        <begin position="34"/>
        <end position="50"/>
    </location>
</feature>
<feature type="transmembrane region" description="Helical" evidence="5">
    <location>
        <begin position="206"/>
        <end position="223"/>
    </location>
</feature>
<evidence type="ECO:0000256" key="5">
    <source>
        <dbReference type="SAM" id="Phobius"/>
    </source>
</evidence>
<feature type="transmembrane region" description="Helical" evidence="5">
    <location>
        <begin position="383"/>
        <end position="401"/>
    </location>
</feature>
<feature type="transmembrane region" description="Helical" evidence="5">
    <location>
        <begin position="12"/>
        <end position="28"/>
    </location>
</feature>
<dbReference type="InterPro" id="IPR051533">
    <property type="entry name" value="WaaL-like"/>
</dbReference>
<feature type="transmembrane region" description="Helical" evidence="5">
    <location>
        <begin position="230"/>
        <end position="247"/>
    </location>
</feature>
<evidence type="ECO:0000256" key="1">
    <source>
        <dbReference type="ARBA" id="ARBA00004141"/>
    </source>
</evidence>
<protein>
    <submittedName>
        <fullName evidence="7">O-antigen ligase family protein</fullName>
    </submittedName>
</protein>
<feature type="transmembrane region" description="Helical" evidence="5">
    <location>
        <begin position="97"/>
        <end position="114"/>
    </location>
</feature>
<evidence type="ECO:0000259" key="6">
    <source>
        <dbReference type="Pfam" id="PF04932"/>
    </source>
</evidence>
<sequence>MTTSADAGSKPFLFWTSAIFAALVSVSAIHEDAFTLAALPFAILPMLWYARTTIAAQRELWIVHAMVLQYLALYAINMAAFPTLSPDYPVKDGEGEFIRFLLSGLLLLSVPLLARETTRWPVILGWGVVTCFVVLAAFYIFGFGNQGCRVEAFNRNPLYPPIWMTAIVLALFGRWIAGARREIACLYGLVFICSLSAGAFSGARTILLIQMLMFPAAAFLLGGSDRWRHLVAIGATIAAGVTAALLLDAATGCNLGDRIGKLVEIAQTADLSQSGEAELGRFETWTQAIALMPEYWLQGRGFENERYIVIEEFGSSIHHLHNLYLSWLMGGGIAALLSGLVFLFGPPLVLLRRYGLRAAWPVIALVAVIGLNGMTTILFYRGFIVATYMVTFTALLAMVVADGRKGRTDPTE</sequence>
<dbReference type="KEGG" id="poz:I0K15_10535"/>
<feature type="transmembrane region" description="Helical" evidence="5">
    <location>
        <begin position="121"/>
        <end position="141"/>
    </location>
</feature>
<organism evidence="7 8">
    <name type="scientific">Pontivivens ytuae</name>
    <dbReference type="NCBI Taxonomy" id="2789856"/>
    <lineage>
        <taxon>Bacteria</taxon>
        <taxon>Pseudomonadati</taxon>
        <taxon>Pseudomonadota</taxon>
        <taxon>Alphaproteobacteria</taxon>
        <taxon>Rhodobacterales</taxon>
        <taxon>Paracoccaceae</taxon>
        <taxon>Pontivivens</taxon>
    </lineage>
</organism>
<keyword evidence="3 5" id="KW-1133">Transmembrane helix</keyword>
<evidence type="ECO:0000256" key="3">
    <source>
        <dbReference type="ARBA" id="ARBA00022989"/>
    </source>
</evidence>
<name>A0A7S9QBE9_9RHOB</name>
<feature type="domain" description="O-antigen ligase-related" evidence="6">
    <location>
        <begin position="190"/>
        <end position="337"/>
    </location>
</feature>
<proteinExistence type="predicted"/>
<feature type="transmembrane region" description="Helical" evidence="5">
    <location>
        <begin position="324"/>
        <end position="351"/>
    </location>
</feature>
<dbReference type="GO" id="GO:0016874">
    <property type="term" value="F:ligase activity"/>
    <property type="evidence" value="ECO:0007669"/>
    <property type="project" value="UniProtKB-KW"/>
</dbReference>
<evidence type="ECO:0000256" key="2">
    <source>
        <dbReference type="ARBA" id="ARBA00022692"/>
    </source>
</evidence>
<dbReference type="AlphaFoldDB" id="A0A7S9QBE9"/>
<reference evidence="7 8" key="1">
    <citation type="submission" date="2020-11" db="EMBL/GenBank/DDBJ databases">
        <title>Description of Pontivivens ytuae sp. nov. isolated from deep sea sediment of Mariana Trench.</title>
        <authorList>
            <person name="Wang Z."/>
            <person name="Sun Q.-L."/>
            <person name="Xu X.-D."/>
            <person name="Tang Y.-Z."/>
            <person name="Zhang J."/>
        </authorList>
    </citation>
    <scope>NUCLEOTIDE SEQUENCE [LARGE SCALE GENOMIC DNA]</scope>
    <source>
        <strain evidence="7 8">MT2928</strain>
    </source>
</reference>
<keyword evidence="7" id="KW-0436">Ligase</keyword>
<dbReference type="Proteomes" id="UP000594800">
    <property type="component" value="Chromosome"/>
</dbReference>
<accession>A0A7S9QBE9</accession>
<dbReference type="PANTHER" id="PTHR37422">
    <property type="entry name" value="TEICHURONIC ACID BIOSYNTHESIS PROTEIN TUAE"/>
    <property type="match status" value="1"/>
</dbReference>
<dbReference type="RefSeq" id="WP_196101481.1">
    <property type="nucleotide sequence ID" value="NZ_CP064942.1"/>
</dbReference>
<keyword evidence="8" id="KW-1185">Reference proteome</keyword>
<keyword evidence="4 5" id="KW-0472">Membrane</keyword>
<feature type="transmembrane region" description="Helical" evidence="5">
    <location>
        <begin position="161"/>
        <end position="177"/>
    </location>
</feature>
<evidence type="ECO:0000313" key="8">
    <source>
        <dbReference type="Proteomes" id="UP000594800"/>
    </source>
</evidence>
<dbReference type="GO" id="GO:0016020">
    <property type="term" value="C:membrane"/>
    <property type="evidence" value="ECO:0007669"/>
    <property type="project" value="UniProtKB-SubCell"/>
</dbReference>
<dbReference type="PANTHER" id="PTHR37422:SF13">
    <property type="entry name" value="LIPOPOLYSACCHARIDE BIOSYNTHESIS PROTEIN PA4999-RELATED"/>
    <property type="match status" value="1"/>
</dbReference>
<feature type="transmembrane region" description="Helical" evidence="5">
    <location>
        <begin position="62"/>
        <end position="85"/>
    </location>
</feature>
<comment type="subcellular location">
    <subcellularLocation>
        <location evidence="1">Membrane</location>
        <topology evidence="1">Multi-pass membrane protein</topology>
    </subcellularLocation>
</comment>
<keyword evidence="2 5" id="KW-0812">Transmembrane</keyword>
<dbReference type="Pfam" id="PF04932">
    <property type="entry name" value="Wzy_C"/>
    <property type="match status" value="1"/>
</dbReference>
<feature type="transmembrane region" description="Helical" evidence="5">
    <location>
        <begin position="358"/>
        <end position="377"/>
    </location>
</feature>
<evidence type="ECO:0000313" key="7">
    <source>
        <dbReference type="EMBL" id="QPH52267.1"/>
    </source>
</evidence>
<gene>
    <name evidence="7" type="ORF">I0K15_10535</name>
</gene>
<feature type="transmembrane region" description="Helical" evidence="5">
    <location>
        <begin position="184"/>
        <end position="200"/>
    </location>
</feature>
<evidence type="ECO:0000256" key="4">
    <source>
        <dbReference type="ARBA" id="ARBA00023136"/>
    </source>
</evidence>
<dbReference type="InterPro" id="IPR007016">
    <property type="entry name" value="O-antigen_ligase-rel_domated"/>
</dbReference>
<dbReference type="EMBL" id="CP064942">
    <property type="protein sequence ID" value="QPH52267.1"/>
    <property type="molecule type" value="Genomic_DNA"/>
</dbReference>